<keyword evidence="9 15" id="KW-0521">NADP</keyword>
<keyword evidence="10 15" id="KW-0560">Oxidoreductase</keyword>
<dbReference type="Gene3D" id="1.10.490.10">
    <property type="entry name" value="Globins"/>
    <property type="match status" value="1"/>
</dbReference>
<name>A0A2W0H5K6_9BACI</name>
<feature type="active site" description="Charge relay system" evidence="15">
    <location>
        <position position="142"/>
    </location>
</feature>
<dbReference type="GO" id="GO:0046872">
    <property type="term" value="F:metal ion binding"/>
    <property type="evidence" value="ECO:0007669"/>
    <property type="project" value="UniProtKB-KW"/>
</dbReference>
<feature type="binding site" evidence="15">
    <location>
        <begin position="281"/>
        <end position="286"/>
    </location>
    <ligand>
        <name>NADP(+)</name>
        <dbReference type="ChEBI" id="CHEBI:58349"/>
    </ligand>
</feature>
<evidence type="ECO:0000256" key="3">
    <source>
        <dbReference type="ARBA" id="ARBA00022448"/>
    </source>
</evidence>
<dbReference type="GO" id="GO:0019825">
    <property type="term" value="F:oxygen binding"/>
    <property type="evidence" value="ECO:0007669"/>
    <property type="project" value="InterPro"/>
</dbReference>
<dbReference type="GO" id="GO:0046210">
    <property type="term" value="P:nitric oxide catabolic process"/>
    <property type="evidence" value="ECO:0007669"/>
    <property type="project" value="TreeGrafter"/>
</dbReference>
<dbReference type="PANTHER" id="PTHR43396:SF3">
    <property type="entry name" value="FLAVOHEMOPROTEIN"/>
    <property type="match status" value="1"/>
</dbReference>
<dbReference type="InterPro" id="IPR001709">
    <property type="entry name" value="Flavoprot_Pyr_Nucl_cyt_Rdtase"/>
</dbReference>
<dbReference type="Proteomes" id="UP000248066">
    <property type="component" value="Unassembled WGS sequence"/>
</dbReference>
<keyword evidence="6 15" id="KW-0285">Flavoprotein</keyword>
<evidence type="ECO:0000313" key="19">
    <source>
        <dbReference type="Proteomes" id="UP000248066"/>
    </source>
</evidence>
<feature type="domain" description="Globin" evidence="16">
    <location>
        <begin position="5"/>
        <end position="143"/>
    </location>
</feature>
<dbReference type="CDD" id="cd06184">
    <property type="entry name" value="flavohem_like_fad_nad_binding"/>
    <property type="match status" value="1"/>
</dbReference>
<dbReference type="SUPFAM" id="SSF63380">
    <property type="entry name" value="Riboflavin synthase domain-like"/>
    <property type="match status" value="1"/>
</dbReference>
<organism evidence="18 19">
    <name type="scientific">Alteribacter lacisalsi</name>
    <dbReference type="NCBI Taxonomy" id="2045244"/>
    <lineage>
        <taxon>Bacteria</taxon>
        <taxon>Bacillati</taxon>
        <taxon>Bacillota</taxon>
        <taxon>Bacilli</taxon>
        <taxon>Bacillales</taxon>
        <taxon>Bacillaceae</taxon>
        <taxon>Alteribacter</taxon>
    </lineage>
</organism>
<feature type="active site" description="Charge relay system" evidence="15">
    <location>
        <position position="99"/>
    </location>
</feature>
<proteinExistence type="inferred from homology"/>
<dbReference type="Gene3D" id="3.40.50.80">
    <property type="entry name" value="Nucleotide-binding domain of ferredoxin-NADP reductase (FNR) module"/>
    <property type="match status" value="1"/>
</dbReference>
<keyword evidence="7 15" id="KW-0479">Metal-binding</keyword>
<feature type="binding site" evidence="15">
    <location>
        <position position="195"/>
    </location>
    <ligand>
        <name>FAD</name>
        <dbReference type="ChEBI" id="CHEBI:57692"/>
    </ligand>
</feature>
<comment type="cofactor">
    <cofactor evidence="15">
        <name>heme b</name>
        <dbReference type="ChEBI" id="CHEBI:60344"/>
    </cofactor>
    <text evidence="15">Binds 1 heme b (iron(II)-protoporphyrin IX) group per subunit.</text>
</comment>
<dbReference type="Pfam" id="PF00175">
    <property type="entry name" value="NAD_binding_1"/>
    <property type="match status" value="1"/>
</dbReference>
<comment type="cofactor">
    <cofactor evidence="15">
        <name>FAD</name>
        <dbReference type="ChEBI" id="CHEBI:57692"/>
    </cofactor>
    <text evidence="15">Binds 1 FAD per subunit.</text>
</comment>
<dbReference type="InterPro" id="IPR023950">
    <property type="entry name" value="Hmp"/>
</dbReference>
<evidence type="ECO:0000256" key="6">
    <source>
        <dbReference type="ARBA" id="ARBA00022630"/>
    </source>
</evidence>
<feature type="region of interest" description="Reductase" evidence="15">
    <location>
        <begin position="154"/>
        <end position="409"/>
    </location>
</feature>
<dbReference type="PANTHER" id="PTHR43396">
    <property type="entry name" value="FLAVOHEMOPROTEIN"/>
    <property type="match status" value="1"/>
</dbReference>
<feature type="binding site" evidence="15">
    <location>
        <begin position="402"/>
        <end position="405"/>
    </location>
    <ligand>
        <name>FAD</name>
        <dbReference type="ChEBI" id="CHEBI:57692"/>
    </ligand>
</feature>
<accession>A0A2W0H5K6</accession>
<evidence type="ECO:0000256" key="11">
    <source>
        <dbReference type="ARBA" id="ARBA00023004"/>
    </source>
</evidence>
<dbReference type="FunFam" id="1.10.490.10:FF:000003">
    <property type="entry name" value="Flavohemoprotein"/>
    <property type="match status" value="1"/>
</dbReference>
<comment type="domain">
    <text evidence="15">Consists of two distinct domains; an N-terminal heme-containing oxygen-binding domain and a C-terminal reductase domain with binding sites for FAD and NAD(P)H.</text>
</comment>
<dbReference type="HAMAP" id="MF_01252">
    <property type="entry name" value="Hmp"/>
    <property type="match status" value="1"/>
</dbReference>
<comment type="caution">
    <text evidence="18">The sequence shown here is derived from an EMBL/GenBank/DDBJ whole genome shotgun (WGS) entry which is preliminary data.</text>
</comment>
<evidence type="ECO:0000313" key="18">
    <source>
        <dbReference type="EMBL" id="PYZ97124.1"/>
    </source>
</evidence>
<comment type="function">
    <text evidence="15">Is involved in NO detoxification in an aerobic process, termed nitric oxide dioxygenase (NOD) reaction that utilizes O(2) and NAD(P)H to convert NO to nitrate, which protects the bacterium from various noxious nitrogen compounds. Therefore, plays a central role in the inducible response to nitrosative stress.</text>
</comment>
<dbReference type="InterPro" id="IPR017927">
    <property type="entry name" value="FAD-bd_FR_type"/>
</dbReference>
<dbReference type="FunFam" id="3.40.50.80:FF:000010">
    <property type="entry name" value="Flavohemoprotein"/>
    <property type="match status" value="1"/>
</dbReference>
<feature type="site" description="Influences the redox potential of the prosthetic heme and FAD groups" evidence="15">
    <location>
        <position position="401"/>
    </location>
</feature>
<keyword evidence="19" id="KW-1185">Reference proteome</keyword>
<dbReference type="Gene3D" id="2.40.30.10">
    <property type="entry name" value="Translation factors"/>
    <property type="match status" value="1"/>
</dbReference>
<dbReference type="InterPro" id="IPR008333">
    <property type="entry name" value="Cbr1-like_FAD-bd_dom"/>
</dbReference>
<evidence type="ECO:0000256" key="10">
    <source>
        <dbReference type="ARBA" id="ARBA00023002"/>
    </source>
</evidence>
<sequence length="409" mass="45937">MVMAVLKESTKEIIRSTAPVLEQEGERITSLFYKKMFQDHPELLNIFNQTNQKQGKQPRALAGTLYAAAVNIDRLESLLPAIRQIAHKHRSLNVKPEHYPIVGKYLLMAMREVLQDSPDIDDIIEAWEETYGVVAKVFIDTEAAMYAEAEEKIGGWRGFREFTVIKKEQESRVITSFYLKPADEGPLASFEPGQYISVQVMPDYSKPAHMRQYSLSDSPDKDYYRISVKKEEGMQGHEDGVVSNYLHEKIEAGDTLNLTAPAGSFTLKENSDRPLVLIAGGVGLTPLVSMLNTSSVRNPDRPVTFVAAAKSGELHAMDDHVRSMAEGSSSVRYAVCYETPSVEDRRHPNLLKEGLVDEELLSDAVPDKDAEYYFCGPVPFLRKVNGILRDWGIPESRINFEFFGPSQSI</sequence>
<dbReference type="GO" id="GO:0071949">
    <property type="term" value="F:FAD binding"/>
    <property type="evidence" value="ECO:0007669"/>
    <property type="project" value="InterPro"/>
</dbReference>
<protein>
    <recommendedName>
        <fullName evidence="15">Flavohemoprotein</fullName>
    </recommendedName>
    <alternativeName>
        <fullName evidence="15">Flavohemoglobin</fullName>
    </alternativeName>
    <alternativeName>
        <fullName evidence="15">Hemoglobin-like protein</fullName>
    </alternativeName>
    <alternativeName>
        <fullName evidence="15">Nitric oxide dioxygenase</fullName>
        <shortName evidence="15">NO oxygenase</shortName>
        <shortName evidence="15">NOD</shortName>
        <ecNumber evidence="15">1.14.12.17</ecNumber>
    </alternativeName>
</protein>
<dbReference type="GO" id="GO:0071500">
    <property type="term" value="P:cellular response to nitrosative stress"/>
    <property type="evidence" value="ECO:0007669"/>
    <property type="project" value="TreeGrafter"/>
</dbReference>
<evidence type="ECO:0000256" key="4">
    <source>
        <dbReference type="ARBA" id="ARBA00022617"/>
    </source>
</evidence>
<evidence type="ECO:0000256" key="15">
    <source>
        <dbReference type="HAMAP-Rule" id="MF_01252"/>
    </source>
</evidence>
<feature type="binding site" evidence="15">
    <location>
        <begin position="211"/>
        <end position="214"/>
    </location>
    <ligand>
        <name>FAD</name>
        <dbReference type="ChEBI" id="CHEBI:57692"/>
    </ligand>
</feature>
<evidence type="ECO:0000259" key="17">
    <source>
        <dbReference type="PROSITE" id="PS51384"/>
    </source>
</evidence>
<feature type="domain" description="FAD-binding FR-type" evidence="17">
    <location>
        <begin position="157"/>
        <end position="268"/>
    </location>
</feature>
<evidence type="ECO:0000259" key="16">
    <source>
        <dbReference type="PROSITE" id="PS01033"/>
    </source>
</evidence>
<comment type="catalytic activity">
    <reaction evidence="13 15">
        <text>2 nitric oxide + NADH + 2 O2 = 2 nitrate + NAD(+) + H(+)</text>
        <dbReference type="Rhea" id="RHEA:19469"/>
        <dbReference type="ChEBI" id="CHEBI:15378"/>
        <dbReference type="ChEBI" id="CHEBI:15379"/>
        <dbReference type="ChEBI" id="CHEBI:16480"/>
        <dbReference type="ChEBI" id="CHEBI:17632"/>
        <dbReference type="ChEBI" id="CHEBI:57540"/>
        <dbReference type="ChEBI" id="CHEBI:57945"/>
        <dbReference type="EC" id="1.14.12.17"/>
    </reaction>
</comment>
<gene>
    <name evidence="15" type="primary">hmp</name>
    <name evidence="18" type="ORF">CR205_00530</name>
</gene>
<evidence type="ECO:0000256" key="14">
    <source>
        <dbReference type="ARBA" id="ARBA00049433"/>
    </source>
</evidence>
<dbReference type="AlphaFoldDB" id="A0A2W0H5K6"/>
<evidence type="ECO:0000256" key="13">
    <source>
        <dbReference type="ARBA" id="ARBA00048649"/>
    </source>
</evidence>
<dbReference type="GO" id="GO:0008941">
    <property type="term" value="F:nitric oxide dioxygenase NAD(P)H activity"/>
    <property type="evidence" value="ECO:0007669"/>
    <property type="project" value="UniProtKB-UniRule"/>
</dbReference>
<dbReference type="InterPro" id="IPR012292">
    <property type="entry name" value="Globin/Proto"/>
</dbReference>
<dbReference type="OrthoDB" id="9801223at2"/>
<keyword evidence="8 15" id="KW-0274">FAD</keyword>
<feature type="site" description="Involved in heme-bound ligand stabilization and O-O bond activation" evidence="15">
    <location>
        <position position="33"/>
    </location>
</feature>
<dbReference type="InterPro" id="IPR001433">
    <property type="entry name" value="OxRdtase_FAD/NAD-bd"/>
</dbReference>
<evidence type="ECO:0000256" key="8">
    <source>
        <dbReference type="ARBA" id="ARBA00022827"/>
    </source>
</evidence>
<dbReference type="PROSITE" id="PS01033">
    <property type="entry name" value="GLOBIN"/>
    <property type="match status" value="1"/>
</dbReference>
<feature type="binding site" description="proximal binding residue" evidence="15">
    <location>
        <position position="89"/>
    </location>
    <ligand>
        <name>heme b</name>
        <dbReference type="ChEBI" id="CHEBI:60344"/>
    </ligand>
    <ligandPart>
        <name>Fe</name>
        <dbReference type="ChEBI" id="CHEBI:18248"/>
    </ligandPart>
</feature>
<evidence type="ECO:0000256" key="1">
    <source>
        <dbReference type="ARBA" id="ARBA00006401"/>
    </source>
</evidence>
<dbReference type="GO" id="GO:0020037">
    <property type="term" value="F:heme binding"/>
    <property type="evidence" value="ECO:0007669"/>
    <property type="project" value="InterPro"/>
</dbReference>
<dbReference type="NCBIfam" id="NF009805">
    <property type="entry name" value="PRK13289.1"/>
    <property type="match status" value="1"/>
</dbReference>
<dbReference type="RefSeq" id="WP_110515885.1">
    <property type="nucleotide sequence ID" value="NZ_PDOF01000001.1"/>
</dbReference>
<keyword evidence="5 15" id="KW-0561">Oxygen transport</keyword>
<dbReference type="EMBL" id="PDOF01000001">
    <property type="protein sequence ID" value="PYZ97124.1"/>
    <property type="molecule type" value="Genomic_DNA"/>
</dbReference>
<dbReference type="PRINTS" id="PR00371">
    <property type="entry name" value="FPNCR"/>
</dbReference>
<dbReference type="InterPro" id="IPR017938">
    <property type="entry name" value="Riboflavin_synthase-like_b-brl"/>
</dbReference>
<dbReference type="CDD" id="cd14777">
    <property type="entry name" value="Yhb1-globin-like"/>
    <property type="match status" value="1"/>
</dbReference>
<keyword evidence="12 15" id="KW-0520">NAD</keyword>
<dbReference type="GO" id="GO:0009636">
    <property type="term" value="P:response to toxic substance"/>
    <property type="evidence" value="ECO:0007669"/>
    <property type="project" value="UniProtKB-KW"/>
</dbReference>
<evidence type="ECO:0000256" key="9">
    <source>
        <dbReference type="ARBA" id="ARBA00022857"/>
    </source>
</evidence>
<evidence type="ECO:0000256" key="5">
    <source>
        <dbReference type="ARBA" id="ARBA00022621"/>
    </source>
</evidence>
<dbReference type="PROSITE" id="PS51384">
    <property type="entry name" value="FAD_FR"/>
    <property type="match status" value="1"/>
</dbReference>
<keyword evidence="3 15" id="KW-0813">Transport</keyword>
<comment type="similarity">
    <text evidence="2 15">Belongs to the globin family. Two-domain flavohemoproteins subfamily.</text>
</comment>
<reference evidence="18 19" key="1">
    <citation type="submission" date="2017-10" db="EMBL/GenBank/DDBJ databases">
        <title>Bacillus sp. nov., a halophilic bacterium isolated from a Yangshapao Lake.</title>
        <authorList>
            <person name="Wang H."/>
        </authorList>
    </citation>
    <scope>NUCLEOTIDE SEQUENCE [LARGE SCALE GENOMIC DNA]</scope>
    <source>
        <strain evidence="18 19">YSP-3</strain>
    </source>
</reference>
<dbReference type="Pfam" id="PF00970">
    <property type="entry name" value="FAD_binding_6"/>
    <property type="match status" value="1"/>
</dbReference>
<evidence type="ECO:0000256" key="7">
    <source>
        <dbReference type="ARBA" id="ARBA00022723"/>
    </source>
</evidence>
<keyword evidence="15" id="KW-0216">Detoxification</keyword>
<evidence type="ECO:0000256" key="2">
    <source>
        <dbReference type="ARBA" id="ARBA00008414"/>
    </source>
</evidence>
<keyword evidence="4 15" id="KW-0349">Heme</keyword>
<dbReference type="Pfam" id="PF00042">
    <property type="entry name" value="Globin"/>
    <property type="match status" value="1"/>
</dbReference>
<dbReference type="InterPro" id="IPR039261">
    <property type="entry name" value="FNR_nucleotide-bd"/>
</dbReference>
<dbReference type="SUPFAM" id="SSF52343">
    <property type="entry name" value="Ferredoxin reductase-like, C-terminal NADP-linked domain"/>
    <property type="match status" value="1"/>
</dbReference>
<comment type="similarity">
    <text evidence="1 15">In the C-terminal section; belongs to the flavoprotein pyridine nucleotide cytochrome reductase family.</text>
</comment>
<evidence type="ECO:0000256" key="12">
    <source>
        <dbReference type="ARBA" id="ARBA00023027"/>
    </source>
</evidence>
<dbReference type="GO" id="GO:0005344">
    <property type="term" value="F:oxygen carrier activity"/>
    <property type="evidence" value="ECO:0007669"/>
    <property type="project" value="UniProtKB-UniRule"/>
</dbReference>
<feature type="site" description="Influences the redox potential of the prosthetic heme and FAD groups" evidence="15">
    <location>
        <position position="88"/>
    </location>
</feature>
<dbReference type="InterPro" id="IPR000971">
    <property type="entry name" value="Globin"/>
</dbReference>
<dbReference type="FunFam" id="2.40.30.10:FF:000034">
    <property type="entry name" value="Flavohemoprotein"/>
    <property type="match status" value="1"/>
</dbReference>
<comment type="catalytic activity">
    <reaction evidence="14 15">
        <text>2 nitric oxide + NADPH + 2 O2 = 2 nitrate + NADP(+) + H(+)</text>
        <dbReference type="Rhea" id="RHEA:19465"/>
        <dbReference type="ChEBI" id="CHEBI:15378"/>
        <dbReference type="ChEBI" id="CHEBI:15379"/>
        <dbReference type="ChEBI" id="CHEBI:16480"/>
        <dbReference type="ChEBI" id="CHEBI:17632"/>
        <dbReference type="ChEBI" id="CHEBI:57783"/>
        <dbReference type="ChEBI" id="CHEBI:58349"/>
        <dbReference type="EC" id="1.14.12.17"/>
    </reaction>
</comment>
<dbReference type="SUPFAM" id="SSF46458">
    <property type="entry name" value="Globin-like"/>
    <property type="match status" value="1"/>
</dbReference>
<keyword evidence="11 15" id="KW-0408">Iron</keyword>
<dbReference type="InterPro" id="IPR009050">
    <property type="entry name" value="Globin-like_sf"/>
</dbReference>
<dbReference type="EC" id="1.14.12.17" evidence="15"/>